<protein>
    <submittedName>
        <fullName evidence="2">Uncharacterized protein</fullName>
    </submittedName>
</protein>
<proteinExistence type="predicted"/>
<feature type="region of interest" description="Disordered" evidence="1">
    <location>
        <begin position="277"/>
        <end position="303"/>
    </location>
</feature>
<dbReference type="EMBL" id="JARVKF010000394">
    <property type="protein sequence ID" value="KAK9418036.1"/>
    <property type="molecule type" value="Genomic_DNA"/>
</dbReference>
<organism evidence="2 3">
    <name type="scientific">Seiridium unicorne</name>
    <dbReference type="NCBI Taxonomy" id="138068"/>
    <lineage>
        <taxon>Eukaryota</taxon>
        <taxon>Fungi</taxon>
        <taxon>Dikarya</taxon>
        <taxon>Ascomycota</taxon>
        <taxon>Pezizomycotina</taxon>
        <taxon>Sordariomycetes</taxon>
        <taxon>Xylariomycetidae</taxon>
        <taxon>Amphisphaeriales</taxon>
        <taxon>Sporocadaceae</taxon>
        <taxon>Seiridium</taxon>
    </lineage>
</organism>
<keyword evidence="3" id="KW-1185">Reference proteome</keyword>
<dbReference type="Proteomes" id="UP001408356">
    <property type="component" value="Unassembled WGS sequence"/>
</dbReference>
<comment type="caution">
    <text evidence="2">The sequence shown here is derived from an EMBL/GenBank/DDBJ whole genome shotgun (WGS) entry which is preliminary data.</text>
</comment>
<accession>A0ABR2UTY3</accession>
<evidence type="ECO:0000256" key="1">
    <source>
        <dbReference type="SAM" id="MobiDB-lite"/>
    </source>
</evidence>
<evidence type="ECO:0000313" key="2">
    <source>
        <dbReference type="EMBL" id="KAK9418036.1"/>
    </source>
</evidence>
<reference evidence="2 3" key="1">
    <citation type="journal article" date="2024" name="J. Plant Pathol.">
        <title>Sequence and assembly of the genome of Seiridium unicorne, isolate CBS 538.82, causal agent of cypress canker disease.</title>
        <authorList>
            <person name="Scali E."/>
            <person name="Rocca G.D."/>
            <person name="Danti R."/>
            <person name="Garbelotto M."/>
            <person name="Barberini S."/>
            <person name="Baroncelli R."/>
            <person name="Emiliani G."/>
        </authorList>
    </citation>
    <scope>NUCLEOTIDE SEQUENCE [LARGE SCALE GENOMIC DNA]</scope>
    <source>
        <strain evidence="2 3">BM-138-508</strain>
    </source>
</reference>
<evidence type="ECO:0000313" key="3">
    <source>
        <dbReference type="Proteomes" id="UP001408356"/>
    </source>
</evidence>
<sequence length="384" mass="42589">MARTWSQPSLDDLVDEIAANGLQYPSERYPLGRVKCWKDVTDGMKARGHWYGRTSFGAQWSRYWSQVLLPRLKKEPKPPDRSNEDHLLLLAGRPLGALSRAKAPAPDPGHCQAQPLLSPAAKTALASVRHPNGYVPAVKPCLEPGNVPALNPYWLPISQAPGPVSGIVSFLPNITEYDIRSMMQAAQDSTWLQPDARKHRVAFWAACTAGSILAQRDNHGEDLLLAAQQRLADLFVRLDEYQAGSLRHANEDSLVWNYFSKQGTIVYNQTANSEHHAYTSDDQDQTIDGYDTDGHESTPVRNSLPQSDIAVHHGLKADYDNQNMVDEHPRAWSHGLSTHGGRCSGDNYYIAITPISKPSTLVPAPTYPATSFLEHAFRNIRTKA</sequence>
<gene>
    <name evidence="2" type="ORF">SUNI508_08465</name>
</gene>
<name>A0ABR2UTY3_9PEZI</name>